<dbReference type="Proteomes" id="UP000298347">
    <property type="component" value="Unassembled WGS sequence"/>
</dbReference>
<proteinExistence type="predicted"/>
<dbReference type="InterPro" id="IPR014825">
    <property type="entry name" value="DNA_alkylation"/>
</dbReference>
<accession>A0A4Z0GNI0</accession>
<evidence type="ECO:0000313" key="1">
    <source>
        <dbReference type="EMBL" id="TGA97502.1"/>
    </source>
</evidence>
<dbReference type="Gene3D" id="1.20.1660.10">
    <property type="entry name" value="Hypothetical protein (EF3068)"/>
    <property type="match status" value="1"/>
</dbReference>
<dbReference type="InterPro" id="IPR016024">
    <property type="entry name" value="ARM-type_fold"/>
</dbReference>
<dbReference type="CDD" id="cd07064">
    <property type="entry name" value="AlkD_like_1"/>
    <property type="match status" value="1"/>
</dbReference>
<dbReference type="EMBL" id="SRJD01000013">
    <property type="protein sequence ID" value="TGA97502.1"/>
    <property type="molecule type" value="Genomic_DNA"/>
</dbReference>
<dbReference type="AlphaFoldDB" id="A0A4Z0GNI0"/>
<name>A0A4Z0GNI0_9BACL</name>
<comment type="caution">
    <text evidence="1">The sequence shown here is derived from an EMBL/GenBank/DDBJ whole genome shotgun (WGS) entry which is preliminary data.</text>
</comment>
<dbReference type="PANTHER" id="PTHR34070:SF1">
    <property type="entry name" value="DNA ALKYLATION REPAIR PROTEIN"/>
    <property type="match status" value="1"/>
</dbReference>
<sequence length="226" mass="26838">MSNYLEPLIRLFDENQNPDLAGPMERYMRDQFAFLGIKSPKRRALFNQFLSENGLPAPERLSEVMDALWDLPEREYQLTGLDLLEKLRRTLGAEHVPLLERLVLTKSWWDTVDAIASNSVGLLFRKYTELIDAYAEKWIIDENMWLNRSALLFQLKYKQDTDESRLFRYILLHADSDEFFLQKAIGWVLREYSKTAPEAVHRFISEHELKPLSRREGMKWLRRTKI</sequence>
<gene>
    <name evidence="1" type="ORF">E4665_11680</name>
</gene>
<organism evidence="1 2">
    <name type="scientific">Sporolactobacillus shoreae</name>
    <dbReference type="NCBI Taxonomy" id="1465501"/>
    <lineage>
        <taxon>Bacteria</taxon>
        <taxon>Bacillati</taxon>
        <taxon>Bacillota</taxon>
        <taxon>Bacilli</taxon>
        <taxon>Bacillales</taxon>
        <taxon>Sporolactobacillaceae</taxon>
        <taxon>Sporolactobacillus</taxon>
    </lineage>
</organism>
<reference evidence="1 2" key="1">
    <citation type="journal article" date="2015" name="Int. J. Syst. Evol. Microbiol.">
        <title>Sporolactobacillus shoreae sp. nov. and Sporolactobacillus spathodeae sp. nov., two spore-forming lactic acid bacteria isolated from tree barks in Thailand.</title>
        <authorList>
            <person name="Thamacharoensuk T."/>
            <person name="Kitahara M."/>
            <person name="Ohkuma M."/>
            <person name="Thongchul N."/>
            <person name="Tanasupawat S."/>
        </authorList>
    </citation>
    <scope>NUCLEOTIDE SEQUENCE [LARGE SCALE GENOMIC DNA]</scope>
    <source>
        <strain evidence="1 2">BK92</strain>
    </source>
</reference>
<dbReference type="SUPFAM" id="SSF48371">
    <property type="entry name" value="ARM repeat"/>
    <property type="match status" value="1"/>
</dbReference>
<dbReference type="PANTHER" id="PTHR34070">
    <property type="entry name" value="ARMADILLO-TYPE FOLD"/>
    <property type="match status" value="1"/>
</dbReference>
<protein>
    <submittedName>
        <fullName evidence="1">DNA alkylation repair protein</fullName>
    </submittedName>
</protein>
<keyword evidence="2" id="KW-1185">Reference proteome</keyword>
<dbReference type="RefSeq" id="WP_135348968.1">
    <property type="nucleotide sequence ID" value="NZ_SRJD01000013.1"/>
</dbReference>
<dbReference type="Pfam" id="PF08713">
    <property type="entry name" value="DNA_alkylation"/>
    <property type="match status" value="1"/>
</dbReference>
<evidence type="ECO:0000313" key="2">
    <source>
        <dbReference type="Proteomes" id="UP000298347"/>
    </source>
</evidence>
<dbReference type="Gene3D" id="1.25.40.290">
    <property type="entry name" value="ARM repeat domains"/>
    <property type="match status" value="1"/>
</dbReference>
<dbReference type="OrthoDB" id="9775346at2"/>